<dbReference type="GO" id="GO:0006427">
    <property type="term" value="P:histidyl-tRNA aminoacylation"/>
    <property type="evidence" value="ECO:0007669"/>
    <property type="project" value="TreeGrafter"/>
</dbReference>
<gene>
    <name evidence="9" type="primary">hisZ</name>
    <name evidence="12" type="ORF">CBF36_06760</name>
</gene>
<dbReference type="GO" id="GO:0004821">
    <property type="term" value="F:histidine-tRNA ligase activity"/>
    <property type="evidence" value="ECO:0007669"/>
    <property type="project" value="TreeGrafter"/>
</dbReference>
<dbReference type="PANTHER" id="PTHR43707:SF6">
    <property type="entry name" value="ATP PHOSPHORIBOSYLTRANSFERASE REGULATORY SUBUNIT"/>
    <property type="match status" value="1"/>
</dbReference>
<evidence type="ECO:0000256" key="8">
    <source>
        <dbReference type="ARBA" id="ARBA00025246"/>
    </source>
</evidence>
<evidence type="ECO:0000313" key="12">
    <source>
        <dbReference type="EMBL" id="RST94075.1"/>
    </source>
</evidence>
<comment type="miscellaneous">
    <text evidence="9">This function is generally fulfilled by the C-terminal part of HisG, which is missing in some bacteria such as this one.</text>
</comment>
<accession>A0A429ZK29</accession>
<feature type="binding site" evidence="10">
    <location>
        <position position="121"/>
    </location>
    <ligand>
        <name>L-histidine</name>
        <dbReference type="ChEBI" id="CHEBI:57595"/>
    </ligand>
</feature>
<dbReference type="GO" id="GO:0000105">
    <property type="term" value="P:L-histidine biosynthetic process"/>
    <property type="evidence" value="ECO:0007669"/>
    <property type="project" value="UniProtKB-UniRule"/>
</dbReference>
<dbReference type="Pfam" id="PF13393">
    <property type="entry name" value="tRNA-synt_His"/>
    <property type="match status" value="1"/>
</dbReference>
<evidence type="ECO:0000256" key="4">
    <source>
        <dbReference type="ARBA" id="ARBA00020397"/>
    </source>
</evidence>
<feature type="binding site" evidence="10">
    <location>
        <position position="261"/>
    </location>
    <ligand>
        <name>L-histidine</name>
        <dbReference type="ChEBI" id="CHEBI:57595"/>
    </ligand>
</feature>
<dbReference type="RefSeq" id="WP_125957695.1">
    <property type="nucleotide sequence ID" value="NZ_JAQEJV010000005.1"/>
</dbReference>
<evidence type="ECO:0000256" key="2">
    <source>
        <dbReference type="ARBA" id="ARBA00004667"/>
    </source>
</evidence>
<dbReference type="UniPathway" id="UPA00031">
    <property type="reaction ID" value="UER00006"/>
</dbReference>
<comment type="pathway">
    <text evidence="2 9">Amino-acid biosynthesis; L-histidine biosynthesis; L-histidine from 5-phospho-alpha-D-ribose 1-diphosphate: step 1/9.</text>
</comment>
<evidence type="ECO:0000256" key="3">
    <source>
        <dbReference type="ARBA" id="ARBA00005539"/>
    </source>
</evidence>
<dbReference type="InterPro" id="IPR004517">
    <property type="entry name" value="HisZ"/>
</dbReference>
<evidence type="ECO:0000256" key="10">
    <source>
        <dbReference type="PIRSR" id="PIRSR001549-1"/>
    </source>
</evidence>
<keyword evidence="7 9" id="KW-0368">Histidine biosynthesis</keyword>
<dbReference type="GO" id="GO:0016757">
    <property type="term" value="F:glycosyltransferase activity"/>
    <property type="evidence" value="ECO:0007669"/>
    <property type="project" value="UniProtKB-KW"/>
</dbReference>
<dbReference type="InterPro" id="IPR041715">
    <property type="entry name" value="HisRS-like_core"/>
</dbReference>
<evidence type="ECO:0000259" key="11">
    <source>
        <dbReference type="Pfam" id="PF13393"/>
    </source>
</evidence>
<dbReference type="InterPro" id="IPR004516">
    <property type="entry name" value="HisRS/HisZ"/>
</dbReference>
<feature type="binding site" evidence="10">
    <location>
        <begin position="265"/>
        <end position="266"/>
    </location>
    <ligand>
        <name>L-histidine</name>
        <dbReference type="ChEBI" id="CHEBI:57595"/>
    </ligand>
</feature>
<dbReference type="SUPFAM" id="SSF55681">
    <property type="entry name" value="Class II aaRS and biotin synthetases"/>
    <property type="match status" value="1"/>
</dbReference>
<comment type="caution">
    <text evidence="12">The sequence shown here is derived from an EMBL/GenBank/DDBJ whole genome shotgun (WGS) entry which is preliminary data.</text>
</comment>
<dbReference type="Gene3D" id="3.30.930.10">
    <property type="entry name" value="Bira Bifunctional Protein, Domain 2"/>
    <property type="match status" value="1"/>
</dbReference>
<dbReference type="GO" id="GO:0140096">
    <property type="term" value="F:catalytic activity, acting on a protein"/>
    <property type="evidence" value="ECO:0007669"/>
    <property type="project" value="UniProtKB-ARBA"/>
</dbReference>
<dbReference type="AlphaFoldDB" id="A0A429ZK29"/>
<dbReference type="Proteomes" id="UP000288490">
    <property type="component" value="Unassembled WGS sequence"/>
</dbReference>
<evidence type="ECO:0000256" key="6">
    <source>
        <dbReference type="ARBA" id="ARBA00022605"/>
    </source>
</evidence>
<dbReference type="InterPro" id="IPR045864">
    <property type="entry name" value="aa-tRNA-synth_II/BPL/LPL"/>
</dbReference>
<dbReference type="OrthoDB" id="9800814at2"/>
<dbReference type="PIRSF" id="PIRSF001549">
    <property type="entry name" value="His-tRNA_synth"/>
    <property type="match status" value="1"/>
</dbReference>
<evidence type="ECO:0000256" key="7">
    <source>
        <dbReference type="ARBA" id="ARBA00023102"/>
    </source>
</evidence>
<keyword evidence="5 9" id="KW-0963">Cytoplasm</keyword>
<dbReference type="HAMAP" id="MF_00125">
    <property type="entry name" value="HisZ"/>
    <property type="match status" value="1"/>
</dbReference>
<sequence>MKTKRLPSGTQDKLFRRAEGVYTLEHQISNILKTRGFQRIETPTIEFAELFDDKPSDTLYRFFDNQGRLLVLRPDMTLPVGRVVSTTQVKLPLKLSYSGKVFRYHDDMKGLQNEMTQIGIEIMGFSSMKSEYEAIFSAYTVLQELNVPNFFIEMGHAKVLDAVINELPLDKKGKKQLNQAMLNRNISELRELTQHYPSEIGAFVSELPTLFGDIVSVVNRAKQLLPTNHEITMYLEELLFLSELFDETVQKRLRVDLGMVRTMDYYTGIMFAGYGEGIPDSFLNGGRYDELLAHFGVEKAYSVGWAMNLESIFDLLYKQKEKINKPKKMIHVEDLNQLKKMSALEKDVELSLFHSLEETREFAKKWDYEEVWYLQDSQLIKEVL</sequence>
<comment type="function">
    <text evidence="8 9">Required for the first step of histidine biosynthesis. May allow the feedback regulation of ATP phosphoribosyltransferase activity by histidine.</text>
</comment>
<organism evidence="12 13">
    <name type="scientific">Vagococcus bubulae</name>
    <dbReference type="NCBI Taxonomy" id="1977868"/>
    <lineage>
        <taxon>Bacteria</taxon>
        <taxon>Bacillati</taxon>
        <taxon>Bacillota</taxon>
        <taxon>Bacilli</taxon>
        <taxon>Lactobacillales</taxon>
        <taxon>Enterococcaceae</taxon>
        <taxon>Vagococcus</taxon>
    </lineage>
</organism>
<keyword evidence="6 9" id="KW-0028">Amino-acid biosynthesis</keyword>
<feature type="domain" description="Class II Histidinyl-tRNA synthetase (HisRS)-like catalytic core" evidence="11">
    <location>
        <begin position="9"/>
        <end position="312"/>
    </location>
</feature>
<name>A0A429ZK29_9ENTE</name>
<reference evidence="12 13" key="1">
    <citation type="submission" date="2017-05" db="EMBL/GenBank/DDBJ databases">
        <title>Vagococcus spp. assemblies.</title>
        <authorList>
            <person name="Gulvik C.A."/>
        </authorList>
    </citation>
    <scope>NUCLEOTIDE SEQUENCE [LARGE SCALE GENOMIC DNA]</scope>
    <source>
        <strain evidence="12 13">SS1994</strain>
    </source>
</reference>
<proteinExistence type="inferred from homology"/>
<evidence type="ECO:0000256" key="5">
    <source>
        <dbReference type="ARBA" id="ARBA00022490"/>
    </source>
</evidence>
<dbReference type="GO" id="GO:0005737">
    <property type="term" value="C:cytoplasm"/>
    <property type="evidence" value="ECO:0007669"/>
    <property type="project" value="UniProtKB-SubCell"/>
</dbReference>
<dbReference type="CDD" id="cd00773">
    <property type="entry name" value="HisRS-like_core"/>
    <property type="match status" value="1"/>
</dbReference>
<feature type="binding site" evidence="10">
    <location>
        <position position="117"/>
    </location>
    <ligand>
        <name>L-histidine</name>
        <dbReference type="ChEBI" id="CHEBI:57595"/>
    </ligand>
</feature>
<dbReference type="EMBL" id="NGJT01000010">
    <property type="protein sequence ID" value="RST94075.1"/>
    <property type="molecule type" value="Genomic_DNA"/>
</dbReference>
<evidence type="ECO:0000256" key="9">
    <source>
        <dbReference type="HAMAP-Rule" id="MF_00125"/>
    </source>
</evidence>
<evidence type="ECO:0000313" key="13">
    <source>
        <dbReference type="Proteomes" id="UP000288490"/>
    </source>
</evidence>
<dbReference type="PANTHER" id="PTHR43707">
    <property type="entry name" value="HISTIDYL-TRNA SYNTHETASE"/>
    <property type="match status" value="1"/>
</dbReference>
<comment type="subunit">
    <text evidence="9">Heteromultimer composed of HisG and HisZ subunits.</text>
</comment>
<comment type="subcellular location">
    <subcellularLocation>
        <location evidence="1 9">Cytoplasm</location>
    </subcellularLocation>
</comment>
<keyword evidence="12" id="KW-0328">Glycosyltransferase</keyword>
<comment type="similarity">
    <text evidence="3 9">Belongs to the class-II aminoacyl-tRNA synthetase family. HisZ subfamily.</text>
</comment>
<evidence type="ECO:0000256" key="1">
    <source>
        <dbReference type="ARBA" id="ARBA00004496"/>
    </source>
</evidence>
<keyword evidence="13" id="KW-1185">Reference proteome</keyword>
<feature type="binding site" evidence="10">
    <location>
        <begin position="75"/>
        <end position="77"/>
    </location>
    <ligand>
        <name>L-histidine</name>
        <dbReference type="ChEBI" id="CHEBI:57595"/>
    </ligand>
</feature>
<protein>
    <recommendedName>
        <fullName evidence="4 9">ATP phosphoribosyltransferase regulatory subunit</fullName>
    </recommendedName>
</protein>
<feature type="binding site" evidence="10">
    <location>
        <position position="103"/>
    </location>
    <ligand>
        <name>L-histidine</name>
        <dbReference type="ChEBI" id="CHEBI:57595"/>
    </ligand>
</feature>
<keyword evidence="12" id="KW-0808">Transferase</keyword>